<evidence type="ECO:0000313" key="1">
    <source>
        <dbReference type="EMBL" id="QHU03903.1"/>
    </source>
</evidence>
<reference evidence="1" key="1">
    <citation type="journal article" date="2020" name="Nature">
        <title>Giant virus diversity and host interactions through global metagenomics.</title>
        <authorList>
            <person name="Schulz F."/>
            <person name="Roux S."/>
            <person name="Paez-Espino D."/>
            <person name="Jungbluth S."/>
            <person name="Walsh D.A."/>
            <person name="Denef V.J."/>
            <person name="McMahon K.D."/>
            <person name="Konstantinidis K.T."/>
            <person name="Eloe-Fadrosh E.A."/>
            <person name="Kyrpides N.C."/>
            <person name="Woyke T."/>
        </authorList>
    </citation>
    <scope>NUCLEOTIDE SEQUENCE</scope>
    <source>
        <strain evidence="1">GVMAG-M-3300027708-20</strain>
    </source>
</reference>
<dbReference type="AlphaFoldDB" id="A0A6C0JES2"/>
<protein>
    <submittedName>
        <fullName evidence="1">Uncharacterized protein</fullName>
    </submittedName>
</protein>
<organism evidence="1">
    <name type="scientific">viral metagenome</name>
    <dbReference type="NCBI Taxonomy" id="1070528"/>
    <lineage>
        <taxon>unclassified sequences</taxon>
        <taxon>metagenomes</taxon>
        <taxon>organismal metagenomes</taxon>
    </lineage>
</organism>
<accession>A0A6C0JES2</accession>
<proteinExistence type="predicted"/>
<sequence length="175" mass="20241">MTNNDWSDEENAPTLNPPEEIPFYYADRYLYDGVWYHLKFPENWAKNHSCMTGPHDCANCAYFGSVNGVFLGYCCNCADYNYKGARGRGFIDIGIELNDETVIEYNSAFDTYLQGVDVSAIRSIEEITTNDIYLDNQEENDIVNEYDENLENYNDFDDNTNSILYCHFEGGYNDF</sequence>
<dbReference type="EMBL" id="MN740389">
    <property type="protein sequence ID" value="QHU03903.1"/>
    <property type="molecule type" value="Genomic_DNA"/>
</dbReference>
<name>A0A6C0JES2_9ZZZZ</name>